<sequence length="196" mass="21194">MVTGQRGRPRSFDRDAALDKAMTAFWERGYEATSISDLTASIGIGAPSLYAAFGDKRKLFDEVVVVYGSRYGGFAGVALAEEPTARAAVERILREAAEIYTDPAHPPGCMVISAAINTTSEEVAQALRERRNANLELFERRIRADVATGALPADTDARALARYTGAVLQGMSQQSRDGATREELEAVAERALLAWP</sequence>
<dbReference type="Pfam" id="PF00440">
    <property type="entry name" value="TetR_N"/>
    <property type="match status" value="1"/>
</dbReference>
<dbReference type="RefSeq" id="WP_183067267.1">
    <property type="nucleotide sequence ID" value="NZ_CP102514.1"/>
</dbReference>
<dbReference type="PROSITE" id="PS50977">
    <property type="entry name" value="HTH_TETR_2"/>
    <property type="match status" value="1"/>
</dbReference>
<dbReference type="Gene3D" id="1.10.10.60">
    <property type="entry name" value="Homeodomain-like"/>
    <property type="match status" value="1"/>
</dbReference>
<dbReference type="EMBL" id="CP102514">
    <property type="protein sequence ID" value="UUY49808.1"/>
    <property type="molecule type" value="Genomic_DNA"/>
</dbReference>
<evidence type="ECO:0000256" key="2">
    <source>
        <dbReference type="ARBA" id="ARBA00023125"/>
    </source>
</evidence>
<keyword evidence="7" id="KW-1185">Reference proteome</keyword>
<evidence type="ECO:0000256" key="1">
    <source>
        <dbReference type="ARBA" id="ARBA00023015"/>
    </source>
</evidence>
<dbReference type="Proteomes" id="UP001057738">
    <property type="component" value="Chromosome"/>
</dbReference>
<keyword evidence="1" id="KW-0805">Transcription regulation</keyword>
<accession>A0ABY5Q1Q4</accession>
<dbReference type="SUPFAM" id="SSF48498">
    <property type="entry name" value="Tetracyclin repressor-like, C-terminal domain"/>
    <property type="match status" value="1"/>
</dbReference>
<dbReference type="PANTHER" id="PTHR47506">
    <property type="entry name" value="TRANSCRIPTIONAL REGULATORY PROTEIN"/>
    <property type="match status" value="1"/>
</dbReference>
<name>A0ABY5Q1Q4_9ACTN</name>
<evidence type="ECO:0000256" key="4">
    <source>
        <dbReference type="PROSITE-ProRule" id="PRU00335"/>
    </source>
</evidence>
<keyword evidence="2 4" id="KW-0238">DNA-binding</keyword>
<gene>
    <name evidence="6" type="ORF">NRK68_22825</name>
</gene>
<dbReference type="PANTHER" id="PTHR47506:SF1">
    <property type="entry name" value="HTH-TYPE TRANSCRIPTIONAL REGULATOR YJDC"/>
    <property type="match status" value="1"/>
</dbReference>
<dbReference type="InterPro" id="IPR011075">
    <property type="entry name" value="TetR_C"/>
</dbReference>
<dbReference type="Gene3D" id="1.10.357.10">
    <property type="entry name" value="Tetracycline Repressor, domain 2"/>
    <property type="match status" value="1"/>
</dbReference>
<proteinExistence type="predicted"/>
<evidence type="ECO:0000313" key="6">
    <source>
        <dbReference type="EMBL" id="UUY49808.1"/>
    </source>
</evidence>
<dbReference type="PROSITE" id="PS01081">
    <property type="entry name" value="HTH_TETR_1"/>
    <property type="match status" value="1"/>
</dbReference>
<dbReference type="InterPro" id="IPR036271">
    <property type="entry name" value="Tet_transcr_reg_TetR-rel_C_sf"/>
</dbReference>
<dbReference type="GeneID" id="95576344"/>
<reference evidence="6" key="1">
    <citation type="submission" date="2022-08" db="EMBL/GenBank/DDBJ databases">
        <authorList>
            <person name="Tian L."/>
        </authorList>
    </citation>
    <scope>NUCLEOTIDE SEQUENCE</scope>
    <source>
        <strain evidence="6">CM253</strain>
    </source>
</reference>
<organism evidence="6 7">
    <name type="scientific">Streptomyces yangpuensis</name>
    <dbReference type="NCBI Taxonomy" id="1648182"/>
    <lineage>
        <taxon>Bacteria</taxon>
        <taxon>Bacillati</taxon>
        <taxon>Actinomycetota</taxon>
        <taxon>Actinomycetes</taxon>
        <taxon>Kitasatosporales</taxon>
        <taxon>Streptomycetaceae</taxon>
        <taxon>Streptomyces</taxon>
    </lineage>
</organism>
<evidence type="ECO:0000313" key="7">
    <source>
        <dbReference type="Proteomes" id="UP001057738"/>
    </source>
</evidence>
<dbReference type="InterPro" id="IPR001647">
    <property type="entry name" value="HTH_TetR"/>
</dbReference>
<protein>
    <submittedName>
        <fullName evidence="6">TetR/AcrR family transcriptional regulator</fullName>
    </submittedName>
</protein>
<keyword evidence="3" id="KW-0804">Transcription</keyword>
<dbReference type="InterPro" id="IPR009057">
    <property type="entry name" value="Homeodomain-like_sf"/>
</dbReference>
<feature type="DNA-binding region" description="H-T-H motif" evidence="4">
    <location>
        <begin position="34"/>
        <end position="53"/>
    </location>
</feature>
<feature type="domain" description="HTH tetR-type" evidence="5">
    <location>
        <begin position="11"/>
        <end position="71"/>
    </location>
</feature>
<dbReference type="InterPro" id="IPR023772">
    <property type="entry name" value="DNA-bd_HTH_TetR-type_CS"/>
</dbReference>
<evidence type="ECO:0000256" key="3">
    <source>
        <dbReference type="ARBA" id="ARBA00023163"/>
    </source>
</evidence>
<dbReference type="SUPFAM" id="SSF46689">
    <property type="entry name" value="Homeodomain-like"/>
    <property type="match status" value="1"/>
</dbReference>
<dbReference type="Pfam" id="PF16925">
    <property type="entry name" value="TetR_C_13"/>
    <property type="match status" value="1"/>
</dbReference>
<evidence type="ECO:0000259" key="5">
    <source>
        <dbReference type="PROSITE" id="PS50977"/>
    </source>
</evidence>